<evidence type="ECO:0000313" key="6">
    <source>
        <dbReference type="EMBL" id="KAL2786926.1"/>
    </source>
</evidence>
<keyword evidence="1" id="KW-0805">Transcription regulation</keyword>
<evidence type="ECO:0000256" key="3">
    <source>
        <dbReference type="ARBA" id="ARBA00023163"/>
    </source>
</evidence>
<evidence type="ECO:0000259" key="5">
    <source>
        <dbReference type="PROSITE" id="PS50048"/>
    </source>
</evidence>
<dbReference type="Proteomes" id="UP001610563">
    <property type="component" value="Unassembled WGS sequence"/>
</dbReference>
<dbReference type="PANTHER" id="PTHR47785">
    <property type="entry name" value="ZN(II)2CYS6 TRANSCRIPTION FACTOR (EUROFUNG)-RELATED-RELATED"/>
    <property type="match status" value="1"/>
</dbReference>
<keyword evidence="7" id="KW-1185">Reference proteome</keyword>
<dbReference type="Pfam" id="PF00172">
    <property type="entry name" value="Zn_clus"/>
    <property type="match status" value="1"/>
</dbReference>
<comment type="caution">
    <text evidence="6">The sequence shown here is derived from an EMBL/GenBank/DDBJ whole genome shotgun (WGS) entry which is preliminary data.</text>
</comment>
<dbReference type="InterPro" id="IPR053181">
    <property type="entry name" value="EcdB-like_regulator"/>
</dbReference>
<name>A0ABR4FUL4_9EURO</name>
<proteinExistence type="predicted"/>
<reference evidence="6 7" key="1">
    <citation type="submission" date="2024-07" db="EMBL/GenBank/DDBJ databases">
        <title>Section-level genome sequencing and comparative genomics of Aspergillus sections Usti and Cavernicolus.</title>
        <authorList>
            <consortium name="Lawrence Berkeley National Laboratory"/>
            <person name="Nybo J.L."/>
            <person name="Vesth T.C."/>
            <person name="Theobald S."/>
            <person name="Frisvad J.C."/>
            <person name="Larsen T.O."/>
            <person name="Kjaerboelling I."/>
            <person name="Rothschild-Mancinelli K."/>
            <person name="Lyhne E.K."/>
            <person name="Kogle M.E."/>
            <person name="Barry K."/>
            <person name="Clum A."/>
            <person name="Na H."/>
            <person name="Ledsgaard L."/>
            <person name="Lin J."/>
            <person name="Lipzen A."/>
            <person name="Kuo A."/>
            <person name="Riley R."/>
            <person name="Mondo S."/>
            <person name="Labutti K."/>
            <person name="Haridas S."/>
            <person name="Pangalinan J."/>
            <person name="Salamov A.A."/>
            <person name="Simmons B.A."/>
            <person name="Magnuson J.K."/>
            <person name="Chen J."/>
            <person name="Drula E."/>
            <person name="Henrissat B."/>
            <person name="Wiebenga A."/>
            <person name="Lubbers R.J."/>
            <person name="Gomes A.C."/>
            <person name="Makela M.R."/>
            <person name="Stajich J."/>
            <person name="Grigoriev I.V."/>
            <person name="Mortensen U.H."/>
            <person name="De Vries R.P."/>
            <person name="Baker S.E."/>
            <person name="Andersen M.R."/>
        </authorList>
    </citation>
    <scope>NUCLEOTIDE SEQUENCE [LARGE SCALE GENOMIC DNA]</scope>
    <source>
        <strain evidence="6 7">CBS 209.92</strain>
    </source>
</reference>
<evidence type="ECO:0000256" key="2">
    <source>
        <dbReference type="ARBA" id="ARBA00023125"/>
    </source>
</evidence>
<keyword evidence="2" id="KW-0238">DNA-binding</keyword>
<evidence type="ECO:0000256" key="1">
    <source>
        <dbReference type="ARBA" id="ARBA00023015"/>
    </source>
</evidence>
<sequence length="534" mass="59946">MLPSRTTSACDHCRLRRRRCDRTRPKCSFCVSQGAECIYGQATNPPPSQLVQELMSIRERLEFITPLLGSRAQSSPERDRTPPVAALQDCPPLVLKSLYSMQVLGLPSNLASVLYRLERAVPRVPTSPVNSAWNEDTDPGVVLRRFQERIHPWYPVLQHDFTLDFPSHSTISCLSHLVIAISSLVDDRFESSHYEAALSMMAKVIHECSVTSVQCLVLFSIYHACLVQPRQSYDYIQAANLKLQPFLKRSYFPEGSPESHLVSRLEGTIYLIISEISMHLNLACSVKTIRSRSPAVLTPRATDFRNYRVGWDPSSSPDMSDALPHSEGHSPSKALPELFSLSTELNLQQALGSYASSRTEMLSTARGNDCFPQTDKSGTPNRALPDMWLWDSNLQFQSLTEDITHTVNQAKYYMYEVSSYWPAIYRILLNGSADPELLPYGPLFFESVTSFLCAARIALSLCRPKAWFLCASIYTVSIATARALEVPTLGLLAPPPLWENLETSVDDLQGPSELSPSVRYMRESLKDRLDMARV</sequence>
<keyword evidence="4" id="KW-0539">Nucleus</keyword>
<organism evidence="6 7">
    <name type="scientific">Aspergillus keveii</name>
    <dbReference type="NCBI Taxonomy" id="714993"/>
    <lineage>
        <taxon>Eukaryota</taxon>
        <taxon>Fungi</taxon>
        <taxon>Dikarya</taxon>
        <taxon>Ascomycota</taxon>
        <taxon>Pezizomycotina</taxon>
        <taxon>Eurotiomycetes</taxon>
        <taxon>Eurotiomycetidae</taxon>
        <taxon>Eurotiales</taxon>
        <taxon>Aspergillaceae</taxon>
        <taxon>Aspergillus</taxon>
        <taxon>Aspergillus subgen. Nidulantes</taxon>
    </lineage>
</organism>
<evidence type="ECO:0000256" key="4">
    <source>
        <dbReference type="ARBA" id="ARBA00023242"/>
    </source>
</evidence>
<dbReference type="PANTHER" id="PTHR47785:SF3">
    <property type="entry name" value="ZN(2)-C6 FUNGAL-TYPE DOMAIN-CONTAINING PROTEIN"/>
    <property type="match status" value="1"/>
</dbReference>
<dbReference type="EMBL" id="JBFTWV010000107">
    <property type="protein sequence ID" value="KAL2786926.1"/>
    <property type="molecule type" value="Genomic_DNA"/>
</dbReference>
<dbReference type="InterPro" id="IPR036864">
    <property type="entry name" value="Zn2-C6_fun-type_DNA-bd_sf"/>
</dbReference>
<dbReference type="Gene3D" id="4.10.240.10">
    <property type="entry name" value="Zn(2)-C6 fungal-type DNA-binding domain"/>
    <property type="match status" value="1"/>
</dbReference>
<feature type="domain" description="Zn(2)-C6 fungal-type" evidence="5">
    <location>
        <begin position="9"/>
        <end position="39"/>
    </location>
</feature>
<accession>A0ABR4FUL4</accession>
<dbReference type="SUPFAM" id="SSF57701">
    <property type="entry name" value="Zn2/Cys6 DNA-binding domain"/>
    <property type="match status" value="1"/>
</dbReference>
<evidence type="ECO:0000313" key="7">
    <source>
        <dbReference type="Proteomes" id="UP001610563"/>
    </source>
</evidence>
<dbReference type="InterPro" id="IPR001138">
    <property type="entry name" value="Zn2Cys6_DnaBD"/>
</dbReference>
<dbReference type="SMART" id="SM00066">
    <property type="entry name" value="GAL4"/>
    <property type="match status" value="1"/>
</dbReference>
<dbReference type="PROSITE" id="PS50048">
    <property type="entry name" value="ZN2_CY6_FUNGAL_2"/>
    <property type="match status" value="1"/>
</dbReference>
<keyword evidence="3" id="KW-0804">Transcription</keyword>
<dbReference type="CDD" id="cd12148">
    <property type="entry name" value="fungal_TF_MHR"/>
    <property type="match status" value="1"/>
</dbReference>
<dbReference type="PROSITE" id="PS00463">
    <property type="entry name" value="ZN2_CY6_FUNGAL_1"/>
    <property type="match status" value="1"/>
</dbReference>
<gene>
    <name evidence="6" type="ORF">BJX66DRAFT_311961</name>
</gene>
<protein>
    <recommendedName>
        <fullName evidence="5">Zn(2)-C6 fungal-type domain-containing protein</fullName>
    </recommendedName>
</protein>